<evidence type="ECO:0000313" key="3">
    <source>
        <dbReference type="Proteomes" id="UP000521943"/>
    </source>
</evidence>
<evidence type="ECO:0000313" key="1">
    <source>
        <dbReference type="EMBL" id="KAF6749347.1"/>
    </source>
</evidence>
<dbReference type="AlphaFoldDB" id="A0A8H6HMV0"/>
<evidence type="ECO:0000313" key="2">
    <source>
        <dbReference type="EMBL" id="KAF6749350.1"/>
    </source>
</evidence>
<dbReference type="EMBL" id="JACGCI010000063">
    <property type="protein sequence ID" value="KAF6749347.1"/>
    <property type="molecule type" value="Genomic_DNA"/>
</dbReference>
<comment type="caution">
    <text evidence="2">The sequence shown here is derived from an EMBL/GenBank/DDBJ whole genome shotgun (WGS) entry which is preliminary data.</text>
</comment>
<dbReference type="Proteomes" id="UP000521943">
    <property type="component" value="Unassembled WGS sequence"/>
</dbReference>
<organism evidence="2 3">
    <name type="scientific">Ephemerocybe angulata</name>
    <dbReference type="NCBI Taxonomy" id="980116"/>
    <lineage>
        <taxon>Eukaryota</taxon>
        <taxon>Fungi</taxon>
        <taxon>Dikarya</taxon>
        <taxon>Basidiomycota</taxon>
        <taxon>Agaricomycotina</taxon>
        <taxon>Agaricomycetes</taxon>
        <taxon>Agaricomycetidae</taxon>
        <taxon>Agaricales</taxon>
        <taxon>Agaricineae</taxon>
        <taxon>Psathyrellaceae</taxon>
        <taxon>Ephemerocybe</taxon>
    </lineage>
</organism>
<reference evidence="2 3" key="1">
    <citation type="submission" date="2020-07" db="EMBL/GenBank/DDBJ databases">
        <title>Comparative genomics of pyrophilous fungi reveals a link between fire events and developmental genes.</title>
        <authorList>
            <consortium name="DOE Joint Genome Institute"/>
            <person name="Steindorff A.S."/>
            <person name="Carver A."/>
            <person name="Calhoun S."/>
            <person name="Stillman K."/>
            <person name="Liu H."/>
            <person name="Lipzen A."/>
            <person name="Pangilinan J."/>
            <person name="Labutti K."/>
            <person name="Bruns T.D."/>
            <person name="Grigoriev I.V."/>
        </authorList>
    </citation>
    <scope>NUCLEOTIDE SEQUENCE [LARGE SCALE GENOMIC DNA]</scope>
    <source>
        <strain evidence="2 3">CBS 144469</strain>
    </source>
</reference>
<proteinExistence type="predicted"/>
<name>A0A8H6HMV0_9AGAR</name>
<protein>
    <submittedName>
        <fullName evidence="2">Uncharacterized protein</fullName>
    </submittedName>
</protein>
<accession>A0A8H6HMV0</accession>
<keyword evidence="3" id="KW-1185">Reference proteome</keyword>
<dbReference type="EMBL" id="JACGCI010000063">
    <property type="protein sequence ID" value="KAF6749350.1"/>
    <property type="molecule type" value="Genomic_DNA"/>
</dbReference>
<gene>
    <name evidence="1" type="ORF">DFP72DRAFT_913181</name>
    <name evidence="2" type="ORF">DFP72DRAFT_913196</name>
</gene>
<sequence length="74" mass="8312">MPSTLYACPSQFTHLLVLPILIPLSPPILVHPIPSPPTYVRIAARRLIPSPIPFPVRYVHHPPSTPYVRPSHSY</sequence>